<feature type="transmembrane region" description="Helical" evidence="8">
    <location>
        <begin position="87"/>
        <end position="107"/>
    </location>
</feature>
<dbReference type="InterPro" id="IPR004563">
    <property type="entry name" value="Apolipo_AcylTrfase"/>
</dbReference>
<dbReference type="InterPro" id="IPR003010">
    <property type="entry name" value="C-N_Hydrolase"/>
</dbReference>
<feature type="domain" description="CN hydrolase" evidence="9">
    <location>
        <begin position="1"/>
        <end position="77"/>
    </location>
</feature>
<dbReference type="InterPro" id="IPR036526">
    <property type="entry name" value="C-N_Hydrolase_sf"/>
</dbReference>
<comment type="subcellular location">
    <subcellularLocation>
        <location evidence="1">Cell membrane</location>
        <topology evidence="1">Multi-pass membrane protein</topology>
    </subcellularLocation>
</comment>
<dbReference type="SUPFAM" id="SSF56317">
    <property type="entry name" value="Carbon-nitrogen hydrolase"/>
    <property type="match status" value="1"/>
</dbReference>
<keyword evidence="4 8" id="KW-0812">Transmembrane</keyword>
<evidence type="ECO:0000313" key="11">
    <source>
        <dbReference type="Proteomes" id="UP000321306"/>
    </source>
</evidence>
<sequence length="112" mass="12270">MKKGAQVLVNLSNDSWFGQGLGAQQHFLMGTVRAIETRRYLLRSGNDGITAVVDPRGQTLGTLPSVERGVLLARFSTLEEMTPFVKYGNWILSFALIALLGGLPLLLRRRAG</sequence>
<dbReference type="GO" id="GO:0005886">
    <property type="term" value="C:plasma membrane"/>
    <property type="evidence" value="ECO:0007669"/>
    <property type="project" value="UniProtKB-SubCell"/>
</dbReference>
<evidence type="ECO:0000256" key="6">
    <source>
        <dbReference type="ARBA" id="ARBA00023136"/>
    </source>
</evidence>
<keyword evidence="2" id="KW-1003">Cell membrane</keyword>
<dbReference type="PANTHER" id="PTHR38686:SF1">
    <property type="entry name" value="APOLIPOPROTEIN N-ACYLTRANSFERASE"/>
    <property type="match status" value="1"/>
</dbReference>
<dbReference type="Gene3D" id="3.60.110.10">
    <property type="entry name" value="Carbon-nitrogen hydrolase"/>
    <property type="match status" value="1"/>
</dbReference>
<evidence type="ECO:0000256" key="2">
    <source>
        <dbReference type="ARBA" id="ARBA00022475"/>
    </source>
</evidence>
<comment type="caution">
    <text evidence="10">The sequence shown here is derived from an EMBL/GenBank/DDBJ whole genome shotgun (WGS) entry which is preliminary data.</text>
</comment>
<dbReference type="Proteomes" id="UP000321306">
    <property type="component" value="Unassembled WGS sequence"/>
</dbReference>
<evidence type="ECO:0000256" key="3">
    <source>
        <dbReference type="ARBA" id="ARBA00022679"/>
    </source>
</evidence>
<dbReference type="EMBL" id="BJXB01000009">
    <property type="protein sequence ID" value="GEM46645.1"/>
    <property type="molecule type" value="Genomic_DNA"/>
</dbReference>
<dbReference type="PANTHER" id="PTHR38686">
    <property type="entry name" value="APOLIPOPROTEIN N-ACYLTRANSFERASE"/>
    <property type="match status" value="1"/>
</dbReference>
<dbReference type="PROSITE" id="PS50263">
    <property type="entry name" value="CN_HYDROLASE"/>
    <property type="match status" value="1"/>
</dbReference>
<evidence type="ECO:0000256" key="5">
    <source>
        <dbReference type="ARBA" id="ARBA00022989"/>
    </source>
</evidence>
<keyword evidence="6 8" id="KW-0472">Membrane</keyword>
<evidence type="ECO:0000256" key="1">
    <source>
        <dbReference type="ARBA" id="ARBA00004651"/>
    </source>
</evidence>
<evidence type="ECO:0000256" key="7">
    <source>
        <dbReference type="ARBA" id="ARBA00023315"/>
    </source>
</evidence>
<keyword evidence="11" id="KW-1185">Reference proteome</keyword>
<name>A0A511N186_DEIC1</name>
<keyword evidence="3" id="KW-0808">Transferase</keyword>
<reference evidence="10 11" key="1">
    <citation type="submission" date="2019-07" db="EMBL/GenBank/DDBJ databases">
        <title>Whole genome shotgun sequence of Deinococcus cellulosilyticus NBRC 106333.</title>
        <authorList>
            <person name="Hosoyama A."/>
            <person name="Uohara A."/>
            <person name="Ohji S."/>
            <person name="Ichikawa N."/>
        </authorList>
    </citation>
    <scope>NUCLEOTIDE SEQUENCE [LARGE SCALE GENOMIC DNA]</scope>
    <source>
        <strain evidence="10 11">NBRC 106333</strain>
    </source>
</reference>
<protein>
    <recommendedName>
        <fullName evidence="9">CN hydrolase domain-containing protein</fullName>
    </recommendedName>
</protein>
<proteinExistence type="predicted"/>
<gene>
    <name evidence="10" type="ORF">DC3_22800</name>
</gene>
<evidence type="ECO:0000256" key="8">
    <source>
        <dbReference type="SAM" id="Phobius"/>
    </source>
</evidence>
<dbReference type="GO" id="GO:0042158">
    <property type="term" value="P:lipoprotein biosynthetic process"/>
    <property type="evidence" value="ECO:0007669"/>
    <property type="project" value="InterPro"/>
</dbReference>
<dbReference type="Pfam" id="PF00795">
    <property type="entry name" value="CN_hydrolase"/>
    <property type="match status" value="1"/>
</dbReference>
<dbReference type="AlphaFoldDB" id="A0A511N186"/>
<evidence type="ECO:0000259" key="9">
    <source>
        <dbReference type="PROSITE" id="PS50263"/>
    </source>
</evidence>
<evidence type="ECO:0000256" key="4">
    <source>
        <dbReference type="ARBA" id="ARBA00022692"/>
    </source>
</evidence>
<evidence type="ECO:0000313" key="10">
    <source>
        <dbReference type="EMBL" id="GEM46645.1"/>
    </source>
</evidence>
<dbReference type="GO" id="GO:0016410">
    <property type="term" value="F:N-acyltransferase activity"/>
    <property type="evidence" value="ECO:0007669"/>
    <property type="project" value="InterPro"/>
</dbReference>
<organism evidence="10 11">
    <name type="scientific">Deinococcus cellulosilyticus (strain DSM 18568 / NBRC 106333 / KACC 11606 / 5516J-15)</name>
    <dbReference type="NCBI Taxonomy" id="1223518"/>
    <lineage>
        <taxon>Bacteria</taxon>
        <taxon>Thermotogati</taxon>
        <taxon>Deinococcota</taxon>
        <taxon>Deinococci</taxon>
        <taxon>Deinococcales</taxon>
        <taxon>Deinococcaceae</taxon>
        <taxon>Deinococcus</taxon>
    </lineage>
</organism>
<accession>A0A511N186</accession>
<keyword evidence="7" id="KW-0012">Acyltransferase</keyword>
<keyword evidence="5 8" id="KW-1133">Transmembrane helix</keyword>